<dbReference type="EMBL" id="MU865933">
    <property type="protein sequence ID" value="KAK4450363.1"/>
    <property type="molecule type" value="Genomic_DNA"/>
</dbReference>
<evidence type="ECO:0000256" key="1">
    <source>
        <dbReference type="SAM" id="MobiDB-lite"/>
    </source>
</evidence>
<keyword evidence="4" id="KW-1185">Reference proteome</keyword>
<dbReference type="InterPro" id="IPR036514">
    <property type="entry name" value="SGNH_hydro_sf"/>
</dbReference>
<feature type="domain" description="Fibronectin type-III" evidence="2">
    <location>
        <begin position="514"/>
        <end position="612"/>
    </location>
</feature>
<feature type="region of interest" description="Disordered" evidence="1">
    <location>
        <begin position="202"/>
        <end position="230"/>
    </location>
</feature>
<reference evidence="3" key="2">
    <citation type="submission" date="2023-05" db="EMBL/GenBank/DDBJ databases">
        <authorList>
            <consortium name="Lawrence Berkeley National Laboratory"/>
            <person name="Steindorff A."/>
            <person name="Hensen N."/>
            <person name="Bonometti L."/>
            <person name="Westerberg I."/>
            <person name="Brannstrom I.O."/>
            <person name="Guillou S."/>
            <person name="Cros-Aarteil S."/>
            <person name="Calhoun S."/>
            <person name="Haridas S."/>
            <person name="Kuo A."/>
            <person name="Mondo S."/>
            <person name="Pangilinan J."/>
            <person name="Riley R."/>
            <person name="Labutti K."/>
            <person name="Andreopoulos B."/>
            <person name="Lipzen A."/>
            <person name="Chen C."/>
            <person name="Yanf M."/>
            <person name="Daum C."/>
            <person name="Ng V."/>
            <person name="Clum A."/>
            <person name="Ohm R."/>
            <person name="Martin F."/>
            <person name="Silar P."/>
            <person name="Natvig D."/>
            <person name="Lalanne C."/>
            <person name="Gautier V."/>
            <person name="Ament-Velasquez S.L."/>
            <person name="Kruys A."/>
            <person name="Hutchinson M.I."/>
            <person name="Powell A.J."/>
            <person name="Barry K."/>
            <person name="Miller A.N."/>
            <person name="Grigoriev I.V."/>
            <person name="Debuchy R."/>
            <person name="Gladieux P."/>
            <person name="Thoren M.H."/>
            <person name="Johannesson H."/>
        </authorList>
    </citation>
    <scope>NUCLEOTIDE SEQUENCE</scope>
    <source>
        <strain evidence="3">PSN243</strain>
    </source>
</reference>
<evidence type="ECO:0000313" key="3">
    <source>
        <dbReference type="EMBL" id="KAK4450363.1"/>
    </source>
</evidence>
<evidence type="ECO:0000313" key="4">
    <source>
        <dbReference type="Proteomes" id="UP001321760"/>
    </source>
</evidence>
<name>A0AAV9GQ46_9PEZI</name>
<sequence>AAALLTQVQGCVYVHTFMKNHPLKVDTLYITARINGKVVCSGAGGELLAGENTKVCLRNHDGQAQNPRCAPGYTGEIKAAEHESMDYKCSGDDPKSPTCIDYDGCFTSSKWGQCPSQWQCPEAPVCDWKQVCSTDDYNIDPPNPFPFYPPPKPIKAMFVGDSITHGADGDFTWRFRMWEWLKTTRRGGQAYAPQFVGPWSGTHGNSGGFGGMPKPPLLPGESTPSGPTYDDSGKYAGGLIPWDTHHAAHWGRQAAQTKSTIYEWVKTYQPEYIFMLIGFNDIGWWVSDTDGTLRDIGTIIERARLARPDVKFLVGNMIHRSRISHRQDLIDMTNEFNAKLPGLVATWNSQGHASSTVHHVDVEQQYGCSPDGGPSGCYETYDGLHPNIAGEISIAQAFTKTLVEQMGIGDRMLAMPNPVPQRPINRPLGFSVSSVPQGIMARWDAAPYARSYQVRERLQGHNWGDPISPISKTSYYRSWVLAGQTWEMQVRSAISDKDFSAWTDVKGAVANPRTPSPPRNVIRMPTAEGIQVSWEPPANMNGAFDRYEVILFDTDQPGEYMNSYGTRSAIHTFTGLRQGHRYVVAVAAWNEVGGGFPATGRNVIPGVYWPQPPTGVRVENQSPTDVVVTWDRVPNVAGYRVWARNVEWGHPFNETHEELTTELHHGIGFLFPGTWNFEFCVTAYNGNMESARSNCVRPERWPGF</sequence>
<protein>
    <recommendedName>
        <fullName evidence="2">Fibronectin type-III domain-containing protein</fullName>
    </recommendedName>
</protein>
<evidence type="ECO:0000259" key="2">
    <source>
        <dbReference type="PROSITE" id="PS50853"/>
    </source>
</evidence>
<dbReference type="GO" id="GO:0004622">
    <property type="term" value="F:phosphatidylcholine lysophospholipase activity"/>
    <property type="evidence" value="ECO:0007669"/>
    <property type="project" value="TreeGrafter"/>
</dbReference>
<dbReference type="PROSITE" id="PS50853">
    <property type="entry name" value="FN3"/>
    <property type="match status" value="1"/>
</dbReference>
<dbReference type="AlphaFoldDB" id="A0AAV9GQ46"/>
<dbReference type="Gene3D" id="2.60.40.10">
    <property type="entry name" value="Immunoglobulins"/>
    <property type="match status" value="2"/>
</dbReference>
<dbReference type="Pfam" id="PF00657">
    <property type="entry name" value="Lipase_GDSL"/>
    <property type="match status" value="1"/>
</dbReference>
<feature type="non-terminal residue" evidence="3">
    <location>
        <position position="1"/>
    </location>
</feature>
<dbReference type="SUPFAM" id="SSF49265">
    <property type="entry name" value="Fibronectin type III"/>
    <property type="match status" value="2"/>
</dbReference>
<dbReference type="InterPro" id="IPR036116">
    <property type="entry name" value="FN3_sf"/>
</dbReference>
<dbReference type="PANTHER" id="PTHR30383:SF5">
    <property type="entry name" value="SGNH HYDROLASE-TYPE ESTERASE DOMAIN-CONTAINING PROTEIN"/>
    <property type="match status" value="1"/>
</dbReference>
<dbReference type="InterPro" id="IPR003961">
    <property type="entry name" value="FN3_dom"/>
</dbReference>
<proteinExistence type="predicted"/>
<dbReference type="Gene3D" id="3.40.50.1110">
    <property type="entry name" value="SGNH hydrolase"/>
    <property type="match status" value="1"/>
</dbReference>
<dbReference type="CDD" id="cd00063">
    <property type="entry name" value="FN3"/>
    <property type="match status" value="2"/>
</dbReference>
<dbReference type="InterPro" id="IPR001087">
    <property type="entry name" value="GDSL"/>
</dbReference>
<dbReference type="SMART" id="SM00060">
    <property type="entry name" value="FN3"/>
    <property type="match status" value="2"/>
</dbReference>
<dbReference type="InterPro" id="IPR051532">
    <property type="entry name" value="Ester_Hydrolysis_Enzymes"/>
</dbReference>
<feature type="non-terminal residue" evidence="3">
    <location>
        <position position="704"/>
    </location>
</feature>
<reference evidence="3" key="1">
    <citation type="journal article" date="2023" name="Mol. Phylogenet. Evol.">
        <title>Genome-scale phylogeny and comparative genomics of the fungal order Sordariales.</title>
        <authorList>
            <person name="Hensen N."/>
            <person name="Bonometti L."/>
            <person name="Westerberg I."/>
            <person name="Brannstrom I.O."/>
            <person name="Guillou S."/>
            <person name="Cros-Aarteil S."/>
            <person name="Calhoun S."/>
            <person name="Haridas S."/>
            <person name="Kuo A."/>
            <person name="Mondo S."/>
            <person name="Pangilinan J."/>
            <person name="Riley R."/>
            <person name="LaButti K."/>
            <person name="Andreopoulos B."/>
            <person name="Lipzen A."/>
            <person name="Chen C."/>
            <person name="Yan M."/>
            <person name="Daum C."/>
            <person name="Ng V."/>
            <person name="Clum A."/>
            <person name="Steindorff A."/>
            <person name="Ohm R.A."/>
            <person name="Martin F."/>
            <person name="Silar P."/>
            <person name="Natvig D.O."/>
            <person name="Lalanne C."/>
            <person name="Gautier V."/>
            <person name="Ament-Velasquez S.L."/>
            <person name="Kruys A."/>
            <person name="Hutchinson M.I."/>
            <person name="Powell A.J."/>
            <person name="Barry K."/>
            <person name="Miller A.N."/>
            <person name="Grigoriev I.V."/>
            <person name="Debuchy R."/>
            <person name="Gladieux P."/>
            <person name="Hiltunen Thoren M."/>
            <person name="Johannesson H."/>
        </authorList>
    </citation>
    <scope>NUCLEOTIDE SEQUENCE</scope>
    <source>
        <strain evidence="3">PSN243</strain>
    </source>
</reference>
<comment type="caution">
    <text evidence="3">The sequence shown here is derived from an EMBL/GenBank/DDBJ whole genome shotgun (WGS) entry which is preliminary data.</text>
</comment>
<dbReference type="Pfam" id="PF00041">
    <property type="entry name" value="fn3"/>
    <property type="match status" value="1"/>
</dbReference>
<dbReference type="CDD" id="cd01833">
    <property type="entry name" value="XynB_like"/>
    <property type="match status" value="1"/>
</dbReference>
<dbReference type="PANTHER" id="PTHR30383">
    <property type="entry name" value="THIOESTERASE 1/PROTEASE 1/LYSOPHOSPHOLIPASE L1"/>
    <property type="match status" value="1"/>
</dbReference>
<accession>A0AAV9GQ46</accession>
<organism evidence="3 4">
    <name type="scientific">Podospora aff. communis PSN243</name>
    <dbReference type="NCBI Taxonomy" id="3040156"/>
    <lineage>
        <taxon>Eukaryota</taxon>
        <taxon>Fungi</taxon>
        <taxon>Dikarya</taxon>
        <taxon>Ascomycota</taxon>
        <taxon>Pezizomycotina</taxon>
        <taxon>Sordariomycetes</taxon>
        <taxon>Sordariomycetidae</taxon>
        <taxon>Sordariales</taxon>
        <taxon>Podosporaceae</taxon>
        <taxon>Podospora</taxon>
    </lineage>
</organism>
<gene>
    <name evidence="3" type="ORF">QBC34DRAFT_461915</name>
</gene>
<dbReference type="Proteomes" id="UP001321760">
    <property type="component" value="Unassembled WGS sequence"/>
</dbReference>
<dbReference type="SUPFAM" id="SSF52266">
    <property type="entry name" value="SGNH hydrolase"/>
    <property type="match status" value="1"/>
</dbReference>
<dbReference type="InterPro" id="IPR013783">
    <property type="entry name" value="Ig-like_fold"/>
</dbReference>